<reference evidence="2 3" key="1">
    <citation type="submission" date="2019-01" db="EMBL/GenBank/DDBJ databases">
        <title>Draft genome sequences of the type strains of six Macrococcus species.</title>
        <authorList>
            <person name="Mazhar S."/>
            <person name="Altermann E."/>
            <person name="Hill C."/>
            <person name="Mcauliffe O."/>
        </authorList>
    </citation>
    <scope>NUCLEOTIDE SEQUENCE [LARGE SCALE GENOMIC DNA]</scope>
    <source>
        <strain evidence="2 3">CCM4815</strain>
    </source>
</reference>
<dbReference type="InterPro" id="IPR021324">
    <property type="entry name" value="DUF2929"/>
</dbReference>
<feature type="transmembrane region" description="Helical" evidence="1">
    <location>
        <begin position="32"/>
        <end position="53"/>
    </location>
</feature>
<feature type="transmembrane region" description="Helical" evidence="1">
    <location>
        <begin position="6"/>
        <end position="25"/>
    </location>
</feature>
<sequence length="64" mass="7251">MQYIMTFVWSFILVHMINFVLMSLGGGQELHLVTASVLSVLFAIFVILISMTIPNDPVPNHHEH</sequence>
<keyword evidence="1" id="KW-1133">Transmembrane helix</keyword>
<comment type="caution">
    <text evidence="2">The sequence shown here is derived from an EMBL/GenBank/DDBJ whole genome shotgun (WGS) entry which is preliminary data.</text>
</comment>
<evidence type="ECO:0000256" key="1">
    <source>
        <dbReference type="SAM" id="Phobius"/>
    </source>
</evidence>
<dbReference type="OrthoDB" id="2440739at2"/>
<name>A0A4R6BVQ7_9STAP</name>
<keyword evidence="3" id="KW-1185">Reference proteome</keyword>
<protein>
    <submittedName>
        <fullName evidence="2">DUF2929 family protein</fullName>
    </submittedName>
</protein>
<dbReference type="AlphaFoldDB" id="A0A4R6BVQ7"/>
<keyword evidence="1" id="KW-0472">Membrane</keyword>
<gene>
    <name evidence="2" type="ORF">ERX29_02515</name>
</gene>
<dbReference type="Proteomes" id="UP000294802">
    <property type="component" value="Unassembled WGS sequence"/>
</dbReference>
<evidence type="ECO:0000313" key="2">
    <source>
        <dbReference type="EMBL" id="TDM12502.1"/>
    </source>
</evidence>
<organism evidence="2 3">
    <name type="scientific">Macrococcus lamae</name>
    <dbReference type="NCBI Taxonomy" id="198484"/>
    <lineage>
        <taxon>Bacteria</taxon>
        <taxon>Bacillati</taxon>
        <taxon>Bacillota</taxon>
        <taxon>Bacilli</taxon>
        <taxon>Bacillales</taxon>
        <taxon>Staphylococcaceae</taxon>
        <taxon>Macrococcus</taxon>
    </lineage>
</organism>
<dbReference type="Pfam" id="PF11151">
    <property type="entry name" value="DUF2929"/>
    <property type="match status" value="1"/>
</dbReference>
<dbReference type="EMBL" id="SCWB01000003">
    <property type="protein sequence ID" value="TDM12502.1"/>
    <property type="molecule type" value="Genomic_DNA"/>
</dbReference>
<proteinExistence type="predicted"/>
<evidence type="ECO:0000313" key="3">
    <source>
        <dbReference type="Proteomes" id="UP000294802"/>
    </source>
</evidence>
<keyword evidence="1" id="KW-0812">Transmembrane</keyword>
<accession>A0A4R6BVQ7</accession>